<proteinExistence type="predicted"/>
<dbReference type="InterPro" id="IPR046539">
    <property type="entry name" value="DUF6604"/>
</dbReference>
<feature type="domain" description="DUF6604" evidence="2">
    <location>
        <begin position="44"/>
        <end position="253"/>
    </location>
</feature>
<reference evidence="3" key="1">
    <citation type="journal article" date="2023" name="Mol. Phylogenet. Evol.">
        <title>Genome-scale phylogeny and comparative genomics of the fungal order Sordariales.</title>
        <authorList>
            <person name="Hensen N."/>
            <person name="Bonometti L."/>
            <person name="Westerberg I."/>
            <person name="Brannstrom I.O."/>
            <person name="Guillou S."/>
            <person name="Cros-Aarteil S."/>
            <person name="Calhoun S."/>
            <person name="Haridas S."/>
            <person name="Kuo A."/>
            <person name="Mondo S."/>
            <person name="Pangilinan J."/>
            <person name="Riley R."/>
            <person name="LaButti K."/>
            <person name="Andreopoulos B."/>
            <person name="Lipzen A."/>
            <person name="Chen C."/>
            <person name="Yan M."/>
            <person name="Daum C."/>
            <person name="Ng V."/>
            <person name="Clum A."/>
            <person name="Steindorff A."/>
            <person name="Ohm R.A."/>
            <person name="Martin F."/>
            <person name="Silar P."/>
            <person name="Natvig D.O."/>
            <person name="Lalanne C."/>
            <person name="Gautier V."/>
            <person name="Ament-Velasquez S.L."/>
            <person name="Kruys A."/>
            <person name="Hutchinson M.I."/>
            <person name="Powell A.J."/>
            <person name="Barry K."/>
            <person name="Miller A.N."/>
            <person name="Grigoriev I.V."/>
            <person name="Debuchy R."/>
            <person name="Gladieux P."/>
            <person name="Hiltunen Thoren M."/>
            <person name="Johannesson H."/>
        </authorList>
    </citation>
    <scope>NUCLEOTIDE SEQUENCE</scope>
    <source>
        <strain evidence="3">SMH4131-1</strain>
    </source>
</reference>
<name>A0AAE0IVP8_9PEZI</name>
<dbReference type="EMBL" id="JAUEPO010000002">
    <property type="protein sequence ID" value="KAK3331842.1"/>
    <property type="molecule type" value="Genomic_DNA"/>
</dbReference>
<gene>
    <name evidence="3" type="ORF">B0T19DRAFT_397667</name>
</gene>
<reference evidence="3" key="2">
    <citation type="submission" date="2023-06" db="EMBL/GenBank/DDBJ databases">
        <authorList>
            <consortium name="Lawrence Berkeley National Laboratory"/>
            <person name="Haridas S."/>
            <person name="Hensen N."/>
            <person name="Bonometti L."/>
            <person name="Westerberg I."/>
            <person name="Brannstrom I.O."/>
            <person name="Guillou S."/>
            <person name="Cros-Aarteil S."/>
            <person name="Calhoun S."/>
            <person name="Kuo A."/>
            <person name="Mondo S."/>
            <person name="Pangilinan J."/>
            <person name="Riley R."/>
            <person name="Labutti K."/>
            <person name="Andreopoulos B."/>
            <person name="Lipzen A."/>
            <person name="Chen C."/>
            <person name="Yanf M."/>
            <person name="Daum C."/>
            <person name="Ng V."/>
            <person name="Clum A."/>
            <person name="Steindorff A."/>
            <person name="Ohm R."/>
            <person name="Martin F."/>
            <person name="Silar P."/>
            <person name="Natvig D."/>
            <person name="Lalanne C."/>
            <person name="Gautier V."/>
            <person name="Ament-Velasquez S.L."/>
            <person name="Kruys A."/>
            <person name="Hutchinson M.I."/>
            <person name="Powell A.J."/>
            <person name="Barry K."/>
            <person name="Miller A.N."/>
            <person name="Grigoriev I.V."/>
            <person name="Debuchy R."/>
            <person name="Gladieux P."/>
            <person name="Thoren M.H."/>
            <person name="Johannesson H."/>
        </authorList>
    </citation>
    <scope>NUCLEOTIDE SEQUENCE</scope>
    <source>
        <strain evidence="3">SMH4131-1</strain>
    </source>
</reference>
<accession>A0AAE0IVP8</accession>
<dbReference type="Proteomes" id="UP001286456">
    <property type="component" value="Unassembled WGS sequence"/>
</dbReference>
<organism evidence="3 4">
    <name type="scientific">Cercophora scortea</name>
    <dbReference type="NCBI Taxonomy" id="314031"/>
    <lineage>
        <taxon>Eukaryota</taxon>
        <taxon>Fungi</taxon>
        <taxon>Dikarya</taxon>
        <taxon>Ascomycota</taxon>
        <taxon>Pezizomycotina</taxon>
        <taxon>Sordariomycetes</taxon>
        <taxon>Sordariomycetidae</taxon>
        <taxon>Sordariales</taxon>
        <taxon>Lasiosphaeriaceae</taxon>
        <taxon>Cercophora</taxon>
    </lineage>
</organism>
<keyword evidence="4" id="KW-1185">Reference proteome</keyword>
<evidence type="ECO:0000259" key="2">
    <source>
        <dbReference type="Pfam" id="PF20253"/>
    </source>
</evidence>
<dbReference type="AlphaFoldDB" id="A0AAE0IVP8"/>
<dbReference type="PANTHER" id="PTHR38795">
    <property type="entry name" value="DUF6604 DOMAIN-CONTAINING PROTEIN"/>
    <property type="match status" value="1"/>
</dbReference>
<evidence type="ECO:0000313" key="4">
    <source>
        <dbReference type="Proteomes" id="UP001286456"/>
    </source>
</evidence>
<feature type="region of interest" description="Disordered" evidence="1">
    <location>
        <begin position="588"/>
        <end position="610"/>
    </location>
</feature>
<evidence type="ECO:0000256" key="1">
    <source>
        <dbReference type="SAM" id="MobiDB-lite"/>
    </source>
</evidence>
<sequence length="873" mass="97725">MPVAGIVYGNSIQYQYEAFGVGILIGTGCSWISVVQIFPPFHAVPIRDFVPMAEFVAALENPSVKMPPSVAKILDRVIRLREAFADLLVQQQGKIDEASVRSHSFFVDTLKRTRNVLMRLSVHAEIDEAMHKLDLDGQGFSRPSTDSTAAKLRLSTAFTALHVYEPSQAFLDAPDVPLPTPQYEIAKDADTATEGAFVAFAAIQQDAIALREQVNKIWRDDYRRSVGPIQLHAAAVATNTAIDLARTVEEEATAVMDKAGGVESLLIAQYHTACVLEGLDPDYRQKKGDDINLDTYHVARETMFEAYHLLNQFRRSCVDNGGRAVPYDGEHGWYDPMADRSSMSVRQRYDQDRAGLAEVLFEIFILVRDLRSNKVEDELTRGVRFMLDNDSIPFWLVFAAQICLDNLATIGRHYPAVKSQLNDCSTWFEDRAKGALEGISTLPRVSGWPAHKDKLLQQLQQEARFFNTNIISNCKKRALPGIQRPQSVLLSRNAVFAGVWSHHLLDMFHTTGVEYANAQRVIFSMAQFYMAIQESFRVGEWVPHPWIDMDVMIGMQGRDRFWIGDMPMPDQFYNHWFICRGASVASLQPNARPGTTASRNPSSQGPRRGHSLQTVAPVSLMFRGRMGSANDVARINMTVDEVRKIVGDGKWTLLGEPSDPDTLYGMLNEKSNMLLLAGGPGSAAALTASKNDDNDLSSQHERFHTFTAQLVHALAYAIYGEAAMFSFDYFTLDALCWDVLFEVKKKVGPYFKRPEFGELRRKINYSEDPSEIPKLVGLIFGSAAKHDVPNQAPGSENALFHKAALIFMLGTTHPELERPSDPGLYQGFRLREPQRRAEREELLDWLKSMDRSMGSEAAKMRAAENDAPGILFS</sequence>
<comment type="caution">
    <text evidence="3">The sequence shown here is derived from an EMBL/GenBank/DDBJ whole genome shotgun (WGS) entry which is preliminary data.</text>
</comment>
<dbReference type="Pfam" id="PF20253">
    <property type="entry name" value="DUF6604"/>
    <property type="match status" value="1"/>
</dbReference>
<evidence type="ECO:0000313" key="3">
    <source>
        <dbReference type="EMBL" id="KAK3331842.1"/>
    </source>
</evidence>
<dbReference type="PANTHER" id="PTHR38795:SF1">
    <property type="entry name" value="DUF6604 DOMAIN-CONTAINING PROTEIN"/>
    <property type="match status" value="1"/>
</dbReference>
<protein>
    <recommendedName>
        <fullName evidence="2">DUF6604 domain-containing protein</fullName>
    </recommendedName>
</protein>